<dbReference type="OrthoDB" id="288203at2759"/>
<keyword evidence="3 5" id="KW-1133">Transmembrane helix</keyword>
<dbReference type="EMBL" id="CAMXCT030001492">
    <property type="protein sequence ID" value="CAL4777904.1"/>
    <property type="molecule type" value="Genomic_DNA"/>
</dbReference>
<keyword evidence="6" id="KW-0732">Signal</keyword>
<reference evidence="9" key="2">
    <citation type="submission" date="2024-04" db="EMBL/GenBank/DDBJ databases">
        <authorList>
            <person name="Chen Y."/>
            <person name="Shah S."/>
            <person name="Dougan E. K."/>
            <person name="Thang M."/>
            <person name="Chan C."/>
        </authorList>
    </citation>
    <scope>NUCLEOTIDE SEQUENCE [LARGE SCALE GENOMIC DNA]</scope>
</reference>
<feature type="chain" id="PRO_5043272614" evidence="6">
    <location>
        <begin position="33"/>
        <end position="263"/>
    </location>
</feature>
<sequence>MKIPLDPGSSAIFFRFLCGLTVALALVPEAVAFALAAGLPPDVGLNSAWIISVVTALFGGRPAMICGATGSLAVLVPETVQQEHGKVLLFYAVILMGIIEIFLGLINVGTLATWSNGQGPRVKLIPVPVMIGFCNGLALVIGLAQISNFKDPHYLHAASPESSLSGRRLGAFHAFQDGVPFIHGEEAGLAALITVLAFVVSLWLPRLSTRVPSALIAILVGTAFEWAIVRRAPKTMGALGKVGKCPKLVSFEEIHPPSFHRSG</sequence>
<dbReference type="InterPro" id="IPR001902">
    <property type="entry name" value="SLC26A/SulP_fam"/>
</dbReference>
<feature type="transmembrane region" description="Helical" evidence="5">
    <location>
        <begin position="211"/>
        <end position="229"/>
    </location>
</feature>
<dbReference type="GO" id="GO:0016020">
    <property type="term" value="C:membrane"/>
    <property type="evidence" value="ECO:0007669"/>
    <property type="project" value="UniProtKB-SubCell"/>
</dbReference>
<name>A0A9P1FY67_9DINO</name>
<dbReference type="InterPro" id="IPR011547">
    <property type="entry name" value="SLC26A/SulP_dom"/>
</dbReference>
<evidence type="ECO:0000256" key="1">
    <source>
        <dbReference type="ARBA" id="ARBA00004141"/>
    </source>
</evidence>
<dbReference type="Proteomes" id="UP001152797">
    <property type="component" value="Unassembled WGS sequence"/>
</dbReference>
<keyword evidence="11" id="KW-1185">Reference proteome</keyword>
<feature type="transmembrane region" description="Helical" evidence="5">
    <location>
        <begin position="187"/>
        <end position="205"/>
    </location>
</feature>
<keyword evidence="2 5" id="KW-0812">Transmembrane</keyword>
<comment type="caution">
    <text evidence="8">The sequence shown here is derived from an EMBL/GenBank/DDBJ whole genome shotgun (WGS) entry which is preliminary data.</text>
</comment>
<evidence type="ECO:0000313" key="9">
    <source>
        <dbReference type="EMBL" id="CAL1143967.1"/>
    </source>
</evidence>
<gene>
    <name evidence="8" type="ORF">C1SCF055_LOCUS17568</name>
</gene>
<evidence type="ECO:0000256" key="2">
    <source>
        <dbReference type="ARBA" id="ARBA00022692"/>
    </source>
</evidence>
<protein>
    <submittedName>
        <fullName evidence="10">Sulfate transporter YbaR</fullName>
    </submittedName>
</protein>
<evidence type="ECO:0000256" key="6">
    <source>
        <dbReference type="SAM" id="SignalP"/>
    </source>
</evidence>
<dbReference type="PANTHER" id="PTHR11814">
    <property type="entry name" value="SULFATE TRANSPORTER"/>
    <property type="match status" value="1"/>
</dbReference>
<evidence type="ECO:0000259" key="7">
    <source>
        <dbReference type="Pfam" id="PF00916"/>
    </source>
</evidence>
<dbReference type="EMBL" id="CAMXCT020001492">
    <property type="protein sequence ID" value="CAL1143967.1"/>
    <property type="molecule type" value="Genomic_DNA"/>
</dbReference>
<evidence type="ECO:0000256" key="5">
    <source>
        <dbReference type="SAM" id="Phobius"/>
    </source>
</evidence>
<feature type="transmembrane region" description="Helical" evidence="5">
    <location>
        <begin position="88"/>
        <end position="112"/>
    </location>
</feature>
<accession>A0A9P1FY67</accession>
<dbReference type="EMBL" id="CAMXCT010001492">
    <property type="protein sequence ID" value="CAI3990592.1"/>
    <property type="molecule type" value="Genomic_DNA"/>
</dbReference>
<keyword evidence="4 5" id="KW-0472">Membrane</keyword>
<evidence type="ECO:0000313" key="8">
    <source>
        <dbReference type="EMBL" id="CAI3990592.1"/>
    </source>
</evidence>
<feature type="transmembrane region" description="Helical" evidence="5">
    <location>
        <begin position="124"/>
        <end position="144"/>
    </location>
</feature>
<evidence type="ECO:0000313" key="11">
    <source>
        <dbReference type="Proteomes" id="UP001152797"/>
    </source>
</evidence>
<reference evidence="8" key="1">
    <citation type="submission" date="2022-10" db="EMBL/GenBank/DDBJ databases">
        <authorList>
            <person name="Chen Y."/>
            <person name="Dougan E. K."/>
            <person name="Chan C."/>
            <person name="Rhodes N."/>
            <person name="Thang M."/>
        </authorList>
    </citation>
    <scope>NUCLEOTIDE SEQUENCE</scope>
</reference>
<feature type="domain" description="SLC26A/SulP transporter" evidence="7">
    <location>
        <begin position="18"/>
        <end position="232"/>
    </location>
</feature>
<evidence type="ECO:0000256" key="4">
    <source>
        <dbReference type="ARBA" id="ARBA00023136"/>
    </source>
</evidence>
<comment type="subcellular location">
    <subcellularLocation>
        <location evidence="1">Membrane</location>
        <topology evidence="1">Multi-pass membrane protein</topology>
    </subcellularLocation>
</comment>
<evidence type="ECO:0000256" key="3">
    <source>
        <dbReference type="ARBA" id="ARBA00022989"/>
    </source>
</evidence>
<dbReference type="Pfam" id="PF00916">
    <property type="entry name" value="Sulfate_transp"/>
    <property type="match status" value="1"/>
</dbReference>
<proteinExistence type="predicted"/>
<feature type="signal peptide" evidence="6">
    <location>
        <begin position="1"/>
        <end position="32"/>
    </location>
</feature>
<dbReference type="AlphaFoldDB" id="A0A9P1FY67"/>
<dbReference type="GO" id="GO:0055085">
    <property type="term" value="P:transmembrane transport"/>
    <property type="evidence" value="ECO:0007669"/>
    <property type="project" value="InterPro"/>
</dbReference>
<evidence type="ECO:0000313" key="10">
    <source>
        <dbReference type="EMBL" id="CAL4777904.1"/>
    </source>
</evidence>
<organism evidence="8">
    <name type="scientific">Cladocopium goreaui</name>
    <dbReference type="NCBI Taxonomy" id="2562237"/>
    <lineage>
        <taxon>Eukaryota</taxon>
        <taxon>Sar</taxon>
        <taxon>Alveolata</taxon>
        <taxon>Dinophyceae</taxon>
        <taxon>Suessiales</taxon>
        <taxon>Symbiodiniaceae</taxon>
        <taxon>Cladocopium</taxon>
    </lineage>
</organism>